<keyword evidence="3" id="KW-1185">Reference proteome</keyword>
<dbReference type="Proteomes" id="UP000307440">
    <property type="component" value="Unassembled WGS sequence"/>
</dbReference>
<feature type="non-terminal residue" evidence="2">
    <location>
        <position position="1"/>
    </location>
</feature>
<evidence type="ECO:0000313" key="3">
    <source>
        <dbReference type="Proteomes" id="UP000307440"/>
    </source>
</evidence>
<dbReference type="OrthoDB" id="3261131at2759"/>
<evidence type="ECO:0000256" key="1">
    <source>
        <dbReference type="SAM" id="MobiDB-lite"/>
    </source>
</evidence>
<accession>A0A5C3K8Z4</accession>
<dbReference type="AlphaFoldDB" id="A0A5C3K8Z4"/>
<dbReference type="EMBL" id="ML210953">
    <property type="protein sequence ID" value="TFK16327.1"/>
    <property type="molecule type" value="Genomic_DNA"/>
</dbReference>
<proteinExistence type="predicted"/>
<feature type="region of interest" description="Disordered" evidence="1">
    <location>
        <begin position="12"/>
        <end position="32"/>
    </location>
</feature>
<dbReference type="Gene3D" id="1.10.510.10">
    <property type="entry name" value="Transferase(Phosphotransferase) domain 1"/>
    <property type="match status" value="1"/>
</dbReference>
<protein>
    <recommendedName>
        <fullName evidence="4">Protein kinase domain-containing protein</fullName>
    </recommendedName>
</protein>
<name>A0A5C3K8Z4_COPMA</name>
<dbReference type="STRING" id="230819.A0A5C3K8Z4"/>
<evidence type="ECO:0000313" key="2">
    <source>
        <dbReference type="EMBL" id="TFK16327.1"/>
    </source>
</evidence>
<organism evidence="2 3">
    <name type="scientific">Coprinopsis marcescibilis</name>
    <name type="common">Agaric fungus</name>
    <name type="synonym">Psathyrella marcescibilis</name>
    <dbReference type="NCBI Taxonomy" id="230819"/>
    <lineage>
        <taxon>Eukaryota</taxon>
        <taxon>Fungi</taxon>
        <taxon>Dikarya</taxon>
        <taxon>Basidiomycota</taxon>
        <taxon>Agaricomycotina</taxon>
        <taxon>Agaricomycetes</taxon>
        <taxon>Agaricomycetidae</taxon>
        <taxon>Agaricales</taxon>
        <taxon>Agaricineae</taxon>
        <taxon>Psathyrellaceae</taxon>
        <taxon>Coprinopsis</taxon>
    </lineage>
</organism>
<dbReference type="InterPro" id="IPR011009">
    <property type="entry name" value="Kinase-like_dom_sf"/>
</dbReference>
<evidence type="ECO:0008006" key="4">
    <source>
        <dbReference type="Google" id="ProtNLM"/>
    </source>
</evidence>
<gene>
    <name evidence="2" type="ORF">FA15DRAFT_676715</name>
</gene>
<reference evidence="2 3" key="1">
    <citation type="journal article" date="2019" name="Nat. Ecol. Evol.">
        <title>Megaphylogeny resolves global patterns of mushroom evolution.</title>
        <authorList>
            <person name="Varga T."/>
            <person name="Krizsan K."/>
            <person name="Foldi C."/>
            <person name="Dima B."/>
            <person name="Sanchez-Garcia M."/>
            <person name="Sanchez-Ramirez S."/>
            <person name="Szollosi G.J."/>
            <person name="Szarkandi J.G."/>
            <person name="Papp V."/>
            <person name="Albert L."/>
            <person name="Andreopoulos W."/>
            <person name="Angelini C."/>
            <person name="Antonin V."/>
            <person name="Barry K.W."/>
            <person name="Bougher N.L."/>
            <person name="Buchanan P."/>
            <person name="Buyck B."/>
            <person name="Bense V."/>
            <person name="Catcheside P."/>
            <person name="Chovatia M."/>
            <person name="Cooper J."/>
            <person name="Damon W."/>
            <person name="Desjardin D."/>
            <person name="Finy P."/>
            <person name="Geml J."/>
            <person name="Haridas S."/>
            <person name="Hughes K."/>
            <person name="Justo A."/>
            <person name="Karasinski D."/>
            <person name="Kautmanova I."/>
            <person name="Kiss B."/>
            <person name="Kocsube S."/>
            <person name="Kotiranta H."/>
            <person name="LaButti K.M."/>
            <person name="Lechner B.E."/>
            <person name="Liimatainen K."/>
            <person name="Lipzen A."/>
            <person name="Lukacs Z."/>
            <person name="Mihaltcheva S."/>
            <person name="Morgado L.N."/>
            <person name="Niskanen T."/>
            <person name="Noordeloos M.E."/>
            <person name="Ohm R.A."/>
            <person name="Ortiz-Santana B."/>
            <person name="Ovrebo C."/>
            <person name="Racz N."/>
            <person name="Riley R."/>
            <person name="Savchenko A."/>
            <person name="Shiryaev A."/>
            <person name="Soop K."/>
            <person name="Spirin V."/>
            <person name="Szebenyi C."/>
            <person name="Tomsovsky M."/>
            <person name="Tulloss R.E."/>
            <person name="Uehling J."/>
            <person name="Grigoriev I.V."/>
            <person name="Vagvolgyi C."/>
            <person name="Papp T."/>
            <person name="Martin F.M."/>
            <person name="Miettinen O."/>
            <person name="Hibbett D.S."/>
            <person name="Nagy L.G."/>
        </authorList>
    </citation>
    <scope>NUCLEOTIDE SEQUENCE [LARGE SCALE GENOMIC DNA]</scope>
    <source>
        <strain evidence="2 3">CBS 121175</strain>
    </source>
</reference>
<sequence length="218" mass="24700">VPQCITYLAELDGSEGSQGSEGSKRSRESKRSKKQIVVKFATRYGKEVHEFLAANGCAPKLHYCEPLFDDASYPSPVDNAEGSSGLHLGPMVMVVMDYVRENRQGARLPPQARQDVERPLKMLHSAGYVLGDLRRANLIVDEQQKVWFIDFDWSGYYWSENSYPHDGDGGQEQRVERQLCARYPVRMSSINGMWASGMEPLALIQPQHDLDMLEKLFD</sequence>
<dbReference type="SUPFAM" id="SSF56112">
    <property type="entry name" value="Protein kinase-like (PK-like)"/>
    <property type="match status" value="1"/>
</dbReference>